<dbReference type="Pfam" id="PF02037">
    <property type="entry name" value="SAP"/>
    <property type="match status" value="1"/>
</dbReference>
<accession>A0A8C0TRT1</accession>
<dbReference type="InterPro" id="IPR036361">
    <property type="entry name" value="SAP_dom_sf"/>
</dbReference>
<dbReference type="SMART" id="SM00513">
    <property type="entry name" value="SAP"/>
    <property type="match status" value="1"/>
</dbReference>
<dbReference type="SUPFAM" id="SSF68906">
    <property type="entry name" value="SAP domain"/>
    <property type="match status" value="1"/>
</dbReference>
<dbReference type="AlphaFoldDB" id="A0A8C0TRT1"/>
<feature type="region of interest" description="Disordered" evidence="4">
    <location>
        <begin position="1"/>
        <end position="215"/>
    </location>
</feature>
<feature type="region of interest" description="Disordered" evidence="4">
    <location>
        <begin position="439"/>
        <end position="462"/>
    </location>
</feature>
<dbReference type="PANTHER" id="PTHR15683:SF4">
    <property type="entry name" value="SCAFFOLD ATTACHMENT FACTOR B2"/>
    <property type="match status" value="1"/>
</dbReference>
<feature type="compositionally biased region" description="Acidic residues" evidence="4">
    <location>
        <begin position="536"/>
        <end position="552"/>
    </location>
</feature>
<dbReference type="PANTHER" id="PTHR15683">
    <property type="entry name" value="SCAFFOLD ATTACHMENT FACTOR B-RELATED"/>
    <property type="match status" value="1"/>
</dbReference>
<feature type="compositionally biased region" description="Basic residues" evidence="4">
    <location>
        <begin position="241"/>
        <end position="251"/>
    </location>
</feature>
<dbReference type="Proteomes" id="UP000694542">
    <property type="component" value="Chromosome 20"/>
</dbReference>
<evidence type="ECO:0000256" key="3">
    <source>
        <dbReference type="ARBA" id="ARBA00023242"/>
    </source>
</evidence>
<dbReference type="FunFam" id="1.10.720.30:FF:000005">
    <property type="entry name" value="scaffold attachment factor B2 isoform X1"/>
    <property type="match status" value="1"/>
</dbReference>
<feature type="region of interest" description="Disordered" evidence="4">
    <location>
        <begin position="318"/>
        <end position="337"/>
    </location>
</feature>
<feature type="compositionally biased region" description="Basic residues" evidence="4">
    <location>
        <begin position="325"/>
        <end position="335"/>
    </location>
</feature>
<feature type="region of interest" description="Disordered" evidence="4">
    <location>
        <begin position="530"/>
        <end position="552"/>
    </location>
</feature>
<dbReference type="Gene3D" id="1.10.720.30">
    <property type="entry name" value="SAP domain"/>
    <property type="match status" value="1"/>
</dbReference>
<dbReference type="Ensembl" id="ENSCAFT00040047425.1">
    <property type="protein sequence ID" value="ENSCAFP00040041398.1"/>
    <property type="gene ID" value="ENSCAFG00040025417.1"/>
</dbReference>
<feature type="compositionally biased region" description="Pro residues" evidence="4">
    <location>
        <begin position="106"/>
        <end position="120"/>
    </location>
</feature>
<proteinExistence type="predicted"/>
<dbReference type="GO" id="GO:0003723">
    <property type="term" value="F:RNA binding"/>
    <property type="evidence" value="ECO:0007669"/>
    <property type="project" value="UniProtKB-KW"/>
</dbReference>
<dbReference type="InterPro" id="IPR003034">
    <property type="entry name" value="SAP_dom"/>
</dbReference>
<evidence type="ECO:0000313" key="6">
    <source>
        <dbReference type="Ensembl" id="ENSCAFP00040041398.1"/>
    </source>
</evidence>
<keyword evidence="3" id="KW-0539">Nucleus</keyword>
<organism evidence="6 7">
    <name type="scientific">Canis lupus familiaris</name>
    <name type="common">Dog</name>
    <name type="synonym">Canis familiaris</name>
    <dbReference type="NCBI Taxonomy" id="9615"/>
    <lineage>
        <taxon>Eukaryota</taxon>
        <taxon>Metazoa</taxon>
        <taxon>Chordata</taxon>
        <taxon>Craniata</taxon>
        <taxon>Vertebrata</taxon>
        <taxon>Euteleostomi</taxon>
        <taxon>Mammalia</taxon>
        <taxon>Eutheria</taxon>
        <taxon>Laurasiatheria</taxon>
        <taxon>Carnivora</taxon>
        <taxon>Caniformia</taxon>
        <taxon>Canidae</taxon>
        <taxon>Canis</taxon>
    </lineage>
</organism>
<feature type="domain" description="SAP" evidence="5">
    <location>
        <begin position="468"/>
        <end position="502"/>
    </location>
</feature>
<feature type="compositionally biased region" description="Pro residues" evidence="4">
    <location>
        <begin position="199"/>
        <end position="211"/>
    </location>
</feature>
<protein>
    <submittedName>
        <fullName evidence="6">Scaffold attachment factor B2</fullName>
    </submittedName>
</protein>
<evidence type="ECO:0000256" key="4">
    <source>
        <dbReference type="SAM" id="MobiDB-lite"/>
    </source>
</evidence>
<reference evidence="6" key="2">
    <citation type="submission" date="2025-08" db="UniProtKB">
        <authorList>
            <consortium name="Ensembl"/>
        </authorList>
    </citation>
    <scope>IDENTIFICATION</scope>
</reference>
<dbReference type="InterPro" id="IPR051738">
    <property type="entry name" value="SAF_Modulators"/>
</dbReference>
<feature type="compositionally biased region" description="Low complexity" evidence="4">
    <location>
        <begin position="440"/>
        <end position="462"/>
    </location>
</feature>
<name>A0A8C0TRT1_CANLF</name>
<gene>
    <name evidence="6" type="primary">SAFB2</name>
</gene>
<reference evidence="6" key="1">
    <citation type="submission" date="2018-10" db="EMBL/GenBank/DDBJ databases">
        <title>De novo assembly of a Great Dane genome.</title>
        <authorList>
            <person name="Kidd J.M."/>
            <person name="Pendleton A.L."/>
            <person name="Shen F."/>
            <person name="Emery S."/>
        </authorList>
    </citation>
    <scope>NUCLEOTIDE SEQUENCE [LARGE SCALE GENOMIC DNA]</scope>
    <source>
        <strain evidence="6">Great Dane</strain>
    </source>
</reference>
<feature type="region of interest" description="Disordered" evidence="4">
    <location>
        <begin position="241"/>
        <end position="305"/>
    </location>
</feature>
<keyword evidence="2" id="KW-0694">RNA-binding</keyword>
<sequence length="657" mass="69158">SYSTEARSPLFPAEYTGRKGARRPGSAGSPGPGRGEPQGPEPRRGDGDGPLRPPASVPSPLAIADSTSLSAPLPRPTAAAFTFIKNKKQKTTSEHGPGASTLPGPEGAPRPARVPVPPPRPHGRVTLAEAPPPRPGSRGAGAPRHFRGRPRARPSAGAPARQAPPPAPVRARTLLPPPEPRRAGRSRRGLAGAGGAARSPPPSRPRPPPQGPRSTFLSRSIKTLLLPLESRFRFFSSARRSITRRSLRRRVPVSDEAELRAAAPAAPESPRPERVSAIPGTLAPPPTSHRTGPVLSRHPAQNGAACEGTAPAALARLSSAQAHPARSRRCRSRVHMRGERSKGCAQARCMSTASRRARPSRMRAAVTALAHCGGERAVGRRARARAVKKAGVCGTHARPESGAGGSECVFLLGGAILCSEPLQPPAVWKWVAGDAEPGMAETLAGSGESGSGTAAVGSGASEAGTRRLSDLRVIDLRAELKKRNLDTGGNKSVLMERLKKAVKEEGQDPDEIGVALEATSKRTAKRCIKGQKMEEEGTEDNGLEEDSRDGQEDMEAGLESLQNIDMMDVGVLEESEVENSSAPDFGEDGADSILGSLCDSKDYVAAQLQELPAQLTEHAVDGEGFENTLDASSLDFKVPPDIEEPLLEPALLRKKKI</sequence>
<comment type="subcellular location">
    <subcellularLocation>
        <location evidence="1">Nucleus</location>
    </subcellularLocation>
</comment>
<evidence type="ECO:0000259" key="5">
    <source>
        <dbReference type="PROSITE" id="PS50800"/>
    </source>
</evidence>
<dbReference type="GO" id="GO:0005634">
    <property type="term" value="C:nucleus"/>
    <property type="evidence" value="ECO:0007669"/>
    <property type="project" value="UniProtKB-SubCell"/>
</dbReference>
<evidence type="ECO:0000313" key="7">
    <source>
        <dbReference type="Proteomes" id="UP000694542"/>
    </source>
</evidence>
<evidence type="ECO:0000256" key="1">
    <source>
        <dbReference type="ARBA" id="ARBA00004123"/>
    </source>
</evidence>
<dbReference type="PROSITE" id="PS50800">
    <property type="entry name" value="SAP"/>
    <property type="match status" value="1"/>
</dbReference>
<evidence type="ECO:0000256" key="2">
    <source>
        <dbReference type="ARBA" id="ARBA00022884"/>
    </source>
</evidence>
<dbReference type="OrthoDB" id="6159259at2759"/>